<proteinExistence type="inferred from homology"/>
<dbReference type="PROSITE" id="PS50928">
    <property type="entry name" value="ABC_TM1"/>
    <property type="match status" value="1"/>
</dbReference>
<keyword evidence="6 7" id="KW-0472">Membrane</keyword>
<evidence type="ECO:0000256" key="4">
    <source>
        <dbReference type="ARBA" id="ARBA00022692"/>
    </source>
</evidence>
<evidence type="ECO:0000313" key="9">
    <source>
        <dbReference type="EMBL" id="HIU42814.1"/>
    </source>
</evidence>
<dbReference type="PANTHER" id="PTHR43386">
    <property type="entry name" value="OLIGOPEPTIDE TRANSPORT SYSTEM PERMEASE PROTEIN APPC"/>
    <property type="match status" value="1"/>
</dbReference>
<evidence type="ECO:0000313" key="10">
    <source>
        <dbReference type="Proteomes" id="UP000824073"/>
    </source>
</evidence>
<comment type="caution">
    <text evidence="9">The sequence shown here is derived from an EMBL/GenBank/DDBJ whole genome shotgun (WGS) entry which is preliminary data.</text>
</comment>
<comment type="subcellular location">
    <subcellularLocation>
        <location evidence="1 7">Cell membrane</location>
        <topology evidence="1 7">Multi-pass membrane protein</topology>
    </subcellularLocation>
</comment>
<dbReference type="InterPro" id="IPR025966">
    <property type="entry name" value="OppC_N"/>
</dbReference>
<keyword evidence="4 7" id="KW-0812">Transmembrane</keyword>
<evidence type="ECO:0000259" key="8">
    <source>
        <dbReference type="PROSITE" id="PS50928"/>
    </source>
</evidence>
<dbReference type="AlphaFoldDB" id="A0A9D1IVJ4"/>
<name>A0A9D1IVJ4_9CLOT</name>
<dbReference type="Pfam" id="PF12911">
    <property type="entry name" value="OppC_N"/>
    <property type="match status" value="1"/>
</dbReference>
<feature type="transmembrane region" description="Helical" evidence="7">
    <location>
        <begin position="270"/>
        <end position="289"/>
    </location>
</feature>
<reference evidence="9" key="2">
    <citation type="journal article" date="2021" name="PeerJ">
        <title>Extensive microbial diversity within the chicken gut microbiome revealed by metagenomics and culture.</title>
        <authorList>
            <person name="Gilroy R."/>
            <person name="Ravi A."/>
            <person name="Getino M."/>
            <person name="Pursley I."/>
            <person name="Horton D.L."/>
            <person name="Alikhan N.F."/>
            <person name="Baker D."/>
            <person name="Gharbi K."/>
            <person name="Hall N."/>
            <person name="Watson M."/>
            <person name="Adriaenssens E.M."/>
            <person name="Foster-Nyarko E."/>
            <person name="Jarju S."/>
            <person name="Secka A."/>
            <person name="Antonio M."/>
            <person name="Oren A."/>
            <person name="Chaudhuri R.R."/>
            <person name="La Ragione R."/>
            <person name="Hildebrand F."/>
            <person name="Pallen M.J."/>
        </authorList>
    </citation>
    <scope>NUCLEOTIDE SEQUENCE</scope>
    <source>
        <strain evidence="9">CHK191-8634</strain>
    </source>
</reference>
<dbReference type="Pfam" id="PF00528">
    <property type="entry name" value="BPD_transp_1"/>
    <property type="match status" value="1"/>
</dbReference>
<feature type="transmembrane region" description="Helical" evidence="7">
    <location>
        <begin position="39"/>
        <end position="60"/>
    </location>
</feature>
<keyword evidence="5 7" id="KW-1133">Transmembrane helix</keyword>
<evidence type="ECO:0000256" key="2">
    <source>
        <dbReference type="ARBA" id="ARBA00022448"/>
    </source>
</evidence>
<feature type="transmembrane region" description="Helical" evidence="7">
    <location>
        <begin position="139"/>
        <end position="157"/>
    </location>
</feature>
<dbReference type="InterPro" id="IPR050366">
    <property type="entry name" value="BP-dependent_transpt_permease"/>
</dbReference>
<dbReference type="InterPro" id="IPR035906">
    <property type="entry name" value="MetI-like_sf"/>
</dbReference>
<feature type="transmembrane region" description="Helical" evidence="7">
    <location>
        <begin position="163"/>
        <end position="182"/>
    </location>
</feature>
<dbReference type="GO" id="GO:0055085">
    <property type="term" value="P:transmembrane transport"/>
    <property type="evidence" value="ECO:0007669"/>
    <property type="project" value="InterPro"/>
</dbReference>
<dbReference type="Gene3D" id="1.10.3720.10">
    <property type="entry name" value="MetI-like"/>
    <property type="match status" value="1"/>
</dbReference>
<dbReference type="CDD" id="cd06261">
    <property type="entry name" value="TM_PBP2"/>
    <property type="match status" value="1"/>
</dbReference>
<feature type="transmembrane region" description="Helical" evidence="7">
    <location>
        <begin position="102"/>
        <end position="127"/>
    </location>
</feature>
<evidence type="ECO:0000256" key="5">
    <source>
        <dbReference type="ARBA" id="ARBA00022989"/>
    </source>
</evidence>
<dbReference type="Proteomes" id="UP000824073">
    <property type="component" value="Unassembled WGS sequence"/>
</dbReference>
<dbReference type="SUPFAM" id="SSF161098">
    <property type="entry name" value="MetI-like"/>
    <property type="match status" value="1"/>
</dbReference>
<dbReference type="PANTHER" id="PTHR43386:SF1">
    <property type="entry name" value="D,D-DIPEPTIDE TRANSPORT SYSTEM PERMEASE PROTEIN DDPC-RELATED"/>
    <property type="match status" value="1"/>
</dbReference>
<keyword evidence="3" id="KW-1003">Cell membrane</keyword>
<reference evidence="9" key="1">
    <citation type="submission" date="2020-10" db="EMBL/GenBank/DDBJ databases">
        <authorList>
            <person name="Gilroy R."/>
        </authorList>
    </citation>
    <scope>NUCLEOTIDE SEQUENCE</scope>
    <source>
        <strain evidence="9">CHK191-8634</strain>
    </source>
</reference>
<dbReference type="GO" id="GO:0005886">
    <property type="term" value="C:plasma membrane"/>
    <property type="evidence" value="ECO:0007669"/>
    <property type="project" value="UniProtKB-SubCell"/>
</dbReference>
<evidence type="ECO:0000256" key="1">
    <source>
        <dbReference type="ARBA" id="ARBA00004651"/>
    </source>
</evidence>
<sequence length="303" mass="33028">MGFFKRKSDVFSSLIEGAEGVSYTSFYHDAFKRLRRDKVAMVCLAVVVLIVLAAIFAPLITPYEEDYMDIGNELAGPSAEHWLGTDEFGRDVFTRIIYGSRVSLMVGLVAESIAVAIGLIVGAVAGFYGGKVDAVLSRIIEIFASFPHILFAIVVMFVLGTGIINVFIAVGVVGWTGLARVIRSQIMQLKQKEYVEAARASGGRNMQIIFRHLIPNCLSTIIVVATMNIPSDIMYEASLSFLGLGVQPPQASWGSMISEARKFIRQNPGYSVFPGVALIITVLAFNLLGDALRDALDPRLKNL</sequence>
<protein>
    <submittedName>
        <fullName evidence="9">ABC transporter permease</fullName>
    </submittedName>
</protein>
<keyword evidence="2 7" id="KW-0813">Transport</keyword>
<evidence type="ECO:0000256" key="3">
    <source>
        <dbReference type="ARBA" id="ARBA00022475"/>
    </source>
</evidence>
<comment type="similarity">
    <text evidence="7">Belongs to the binding-protein-dependent transport system permease family.</text>
</comment>
<organism evidence="9 10">
    <name type="scientific">Candidatus Ventrousia excrementavium</name>
    <dbReference type="NCBI Taxonomy" id="2840961"/>
    <lineage>
        <taxon>Bacteria</taxon>
        <taxon>Bacillati</taxon>
        <taxon>Bacillota</taxon>
        <taxon>Clostridia</taxon>
        <taxon>Eubacteriales</taxon>
        <taxon>Clostridiaceae</taxon>
        <taxon>Clostridiaceae incertae sedis</taxon>
        <taxon>Candidatus Ventrousia</taxon>
    </lineage>
</organism>
<dbReference type="EMBL" id="DVMR01000010">
    <property type="protein sequence ID" value="HIU42814.1"/>
    <property type="molecule type" value="Genomic_DNA"/>
</dbReference>
<evidence type="ECO:0000256" key="7">
    <source>
        <dbReference type="RuleBase" id="RU363032"/>
    </source>
</evidence>
<gene>
    <name evidence="9" type="ORF">IAB67_00765</name>
</gene>
<accession>A0A9D1IVJ4</accession>
<evidence type="ECO:0000256" key="6">
    <source>
        <dbReference type="ARBA" id="ARBA00023136"/>
    </source>
</evidence>
<feature type="domain" description="ABC transmembrane type-1" evidence="8">
    <location>
        <begin position="100"/>
        <end position="289"/>
    </location>
</feature>
<dbReference type="InterPro" id="IPR000515">
    <property type="entry name" value="MetI-like"/>
</dbReference>